<accession>A0A9N9TRN0</accession>
<organism evidence="1 2">
    <name type="scientific">Phyllotreta striolata</name>
    <name type="common">Striped flea beetle</name>
    <name type="synonym">Crioceris striolata</name>
    <dbReference type="NCBI Taxonomy" id="444603"/>
    <lineage>
        <taxon>Eukaryota</taxon>
        <taxon>Metazoa</taxon>
        <taxon>Ecdysozoa</taxon>
        <taxon>Arthropoda</taxon>
        <taxon>Hexapoda</taxon>
        <taxon>Insecta</taxon>
        <taxon>Pterygota</taxon>
        <taxon>Neoptera</taxon>
        <taxon>Endopterygota</taxon>
        <taxon>Coleoptera</taxon>
        <taxon>Polyphaga</taxon>
        <taxon>Cucujiformia</taxon>
        <taxon>Chrysomeloidea</taxon>
        <taxon>Chrysomelidae</taxon>
        <taxon>Galerucinae</taxon>
        <taxon>Alticini</taxon>
        <taxon>Phyllotreta</taxon>
    </lineage>
</organism>
<dbReference type="Proteomes" id="UP001153712">
    <property type="component" value="Chromosome 4"/>
</dbReference>
<evidence type="ECO:0008006" key="3">
    <source>
        <dbReference type="Google" id="ProtNLM"/>
    </source>
</evidence>
<dbReference type="InterPro" id="IPR010487">
    <property type="entry name" value="NGRN/Rrg9"/>
</dbReference>
<evidence type="ECO:0000313" key="1">
    <source>
        <dbReference type="EMBL" id="CAG9860989.1"/>
    </source>
</evidence>
<keyword evidence="2" id="KW-1185">Reference proteome</keyword>
<dbReference type="PANTHER" id="PTHR13475">
    <property type="entry name" value="NEUGRIN"/>
    <property type="match status" value="1"/>
</dbReference>
<dbReference type="Pfam" id="PF06413">
    <property type="entry name" value="Neugrin"/>
    <property type="match status" value="1"/>
</dbReference>
<proteinExistence type="predicted"/>
<gene>
    <name evidence="1" type="ORF">PHYEVI_LOCUS7336</name>
</gene>
<evidence type="ECO:0000313" key="2">
    <source>
        <dbReference type="Proteomes" id="UP001153712"/>
    </source>
</evidence>
<reference evidence="1" key="1">
    <citation type="submission" date="2022-01" db="EMBL/GenBank/DDBJ databases">
        <authorList>
            <person name="King R."/>
        </authorList>
    </citation>
    <scope>NUCLEOTIDE SEQUENCE</scope>
</reference>
<name>A0A9N9TRN0_PHYSR</name>
<dbReference type="PANTHER" id="PTHR13475:SF3">
    <property type="entry name" value="NEUGRIN"/>
    <property type="match status" value="1"/>
</dbReference>
<dbReference type="GO" id="GO:0005634">
    <property type="term" value="C:nucleus"/>
    <property type="evidence" value="ECO:0007669"/>
    <property type="project" value="TreeGrafter"/>
</dbReference>
<dbReference type="EMBL" id="OU900097">
    <property type="protein sequence ID" value="CAG9860989.1"/>
    <property type="molecule type" value="Genomic_DNA"/>
</dbReference>
<sequence>MFTITKRLYLLNSTISRQCVKFSSAKKNPGIERRGAAIQLDKLDEMEEHDIDDFESDFMNVHQSHKEYIREAEAQKERLKYLIVKQKYFKEKYPNFLYWNEKEQIKYLHNTNPEEWTIENLSESFPATPEVITKILKAKYSKGGSKIENHDANVEKNWNEFNRGNLKNLPSHLVEHLQKFTNRKRITQPVFQKPEVINRPKGRTEFSEIITSYHNLKNKDASDETSRNISLDLRHSFTQNQNNVNEGALIIEKSNLTDKRVTTLKGLQERIEKKVSKGKDLSEEEKLIYKDLAEPKSEETCINIKNEDLVAISENKYTTSSGHLMMAKKEKDYSHLIYPEKISIPKKLKKRGYTYKLNDCYYDDDGQFLYRVPGMD</sequence>
<protein>
    <recommendedName>
        <fullName evidence="3">Neurite outgrowth-associated protein</fullName>
    </recommendedName>
</protein>
<dbReference type="AlphaFoldDB" id="A0A9N9TRN0"/>
<dbReference type="OrthoDB" id="6415470at2759"/>